<dbReference type="EMBL" id="LILD01000001">
    <property type="protein sequence ID" value="KOO38314.1"/>
    <property type="molecule type" value="Genomic_DNA"/>
</dbReference>
<dbReference type="Pfam" id="PF12690">
    <property type="entry name" value="BsuPI"/>
    <property type="match status" value="1"/>
</dbReference>
<evidence type="ECO:0000256" key="2">
    <source>
        <dbReference type="SAM" id="SignalP"/>
    </source>
</evidence>
<dbReference type="PROSITE" id="PS51257">
    <property type="entry name" value="PROKAR_LIPOPROTEIN"/>
    <property type="match status" value="1"/>
</dbReference>
<proteinExistence type="predicted"/>
<protein>
    <recommendedName>
        <fullName evidence="3">Intracellular proteinase inhibitor BsuPI domain-containing protein</fullName>
    </recommendedName>
</protein>
<sequence length="167" mass="17719">MRRCLTLLLALGLATLSACGQGTSSEPSGDGTNGDAKELKEESEVNGVNVSVSAETVGDQIEATITLTNTTDQDVHFQFSSGQQYELILKNEAGDTVYRYSDDKMFTMALIDETLAAGESKTWTESIPAGDLESGTYTLLAEVVVAAVDGESVPKPSPYKAQTTVIK</sequence>
<dbReference type="InterPro" id="IPR038144">
    <property type="entry name" value="IPI"/>
</dbReference>
<comment type="caution">
    <text evidence="4">The sequence shown here is derived from an EMBL/GenBank/DDBJ whole genome shotgun (WGS) entry which is preliminary data.</text>
</comment>
<accession>A0A0M0KHN7</accession>
<name>A0A0M0KHN7_ALKHA</name>
<dbReference type="GeneID" id="87598442"/>
<feature type="domain" description="Intracellular proteinase inhibitor BsuPI" evidence="3">
    <location>
        <begin position="49"/>
        <end position="146"/>
    </location>
</feature>
<keyword evidence="2" id="KW-0732">Signal</keyword>
<reference evidence="4" key="1">
    <citation type="submission" date="2015-08" db="EMBL/GenBank/DDBJ databases">
        <title>Complete DNA Sequence of Pseudomonas syringae pv. actinidiae, the Causal Agent of Kiwifruit Canker Disease.</title>
        <authorList>
            <person name="Rikkerink E.H.A."/>
            <person name="Fineran P.C."/>
        </authorList>
    </citation>
    <scope>NUCLEOTIDE SEQUENCE</scope>
    <source>
        <strain evidence="4">DSM 13666</strain>
    </source>
</reference>
<dbReference type="RefSeq" id="WP_053430651.1">
    <property type="nucleotide sequence ID" value="NZ_CP040441.1"/>
</dbReference>
<dbReference type="PATRIC" id="fig|136160.3.peg.1311"/>
<organism evidence="4">
    <name type="scientific">Halalkalibacterium halodurans</name>
    <name type="common">Bacillus halodurans</name>
    <dbReference type="NCBI Taxonomy" id="86665"/>
    <lineage>
        <taxon>Bacteria</taxon>
        <taxon>Bacillati</taxon>
        <taxon>Bacillota</taxon>
        <taxon>Bacilli</taxon>
        <taxon>Bacillales</taxon>
        <taxon>Bacillaceae</taxon>
        <taxon>Halalkalibacterium (ex Joshi et al. 2022)</taxon>
    </lineage>
</organism>
<feature type="region of interest" description="Disordered" evidence="1">
    <location>
        <begin position="20"/>
        <end position="46"/>
    </location>
</feature>
<evidence type="ECO:0000313" key="4">
    <source>
        <dbReference type="EMBL" id="KOO38314.1"/>
    </source>
</evidence>
<evidence type="ECO:0000256" key="1">
    <source>
        <dbReference type="SAM" id="MobiDB-lite"/>
    </source>
</evidence>
<evidence type="ECO:0000259" key="3">
    <source>
        <dbReference type="Pfam" id="PF12690"/>
    </source>
</evidence>
<dbReference type="InterPro" id="IPR020481">
    <property type="entry name" value="Intracell_prot_inh_BsuPI"/>
</dbReference>
<dbReference type="AlphaFoldDB" id="A0A0M0KHN7"/>
<feature type="signal peptide" evidence="2">
    <location>
        <begin position="1"/>
        <end position="20"/>
    </location>
</feature>
<feature type="chain" id="PRO_5044367142" description="Intracellular proteinase inhibitor BsuPI domain-containing protein" evidence="2">
    <location>
        <begin position="21"/>
        <end position="167"/>
    </location>
</feature>
<gene>
    <name evidence="4" type="ORF">AMD02_05140</name>
</gene>
<dbReference type="Gene3D" id="2.60.40.2360">
    <property type="entry name" value="Intracellular proteinase inhibitor BsuPI"/>
    <property type="match status" value="1"/>
</dbReference>